<dbReference type="InterPro" id="IPR024042">
    <property type="entry name" value="TM1646-like_dom_sf"/>
</dbReference>
<accession>H0URJ0</accession>
<dbReference type="InterPro" id="IPR005585">
    <property type="entry name" value="DUF327"/>
</dbReference>
<dbReference type="SUPFAM" id="SSF158397">
    <property type="entry name" value="TM1646-like"/>
    <property type="match status" value="1"/>
</dbReference>
<name>H0URJ0_9BACT</name>
<dbReference type="STRING" id="926567.TheveDRAFT_0780"/>
<gene>
    <name evidence="1" type="ORF">TheveDRAFT_0780</name>
</gene>
<dbReference type="Gene3D" id="1.20.120.490">
    <property type="entry name" value="Hypothetical protein TM1646-like domain"/>
    <property type="match status" value="1"/>
</dbReference>
<protein>
    <recommendedName>
        <fullName evidence="3">Four helix bundle protein</fullName>
    </recommendedName>
</protein>
<dbReference type="EMBL" id="CM001377">
    <property type="protein sequence ID" value="EHM09929.1"/>
    <property type="molecule type" value="Genomic_DNA"/>
</dbReference>
<keyword evidence="2" id="KW-1185">Reference proteome</keyword>
<evidence type="ECO:0000313" key="1">
    <source>
        <dbReference type="EMBL" id="EHM09929.1"/>
    </source>
</evidence>
<evidence type="ECO:0000313" key="2">
    <source>
        <dbReference type="Proteomes" id="UP000005730"/>
    </source>
</evidence>
<organism evidence="1 2">
    <name type="scientific">Thermanaerovibrio velox DSM 12556</name>
    <dbReference type="NCBI Taxonomy" id="926567"/>
    <lineage>
        <taxon>Bacteria</taxon>
        <taxon>Thermotogati</taxon>
        <taxon>Synergistota</taxon>
        <taxon>Synergistia</taxon>
        <taxon>Synergistales</taxon>
        <taxon>Synergistaceae</taxon>
        <taxon>Thermanaerovibrio</taxon>
    </lineage>
</organism>
<dbReference type="HOGENOM" id="CLU_148081_0_0_0"/>
<dbReference type="Pfam" id="PF03885">
    <property type="entry name" value="DUF327"/>
    <property type="match status" value="1"/>
</dbReference>
<sequence>MEAMEEVERARLIEEIRSLGDSLSKHPSVSVLQRYRHLIGLAIGMVRSTMALKRDYKWRRSERTLYVLIERTENALAELEAVLAGEGDRSRVLDLVEEIKGCLISILS</sequence>
<dbReference type="Proteomes" id="UP000005730">
    <property type="component" value="Chromosome"/>
</dbReference>
<reference evidence="1 2" key="1">
    <citation type="submission" date="2011-10" db="EMBL/GenBank/DDBJ databases">
        <title>The Noncontiguous Finished genome of Thermanaerovibrio velox DSM 12556.</title>
        <authorList>
            <consortium name="US DOE Joint Genome Institute (JGI-PGF)"/>
            <person name="Lucas S."/>
            <person name="Copeland A."/>
            <person name="Lapidus A."/>
            <person name="Glavina del Rio T."/>
            <person name="Dalin E."/>
            <person name="Tice H."/>
            <person name="Bruce D."/>
            <person name="Goodwin L."/>
            <person name="Pitluck S."/>
            <person name="Peters L."/>
            <person name="Mikhailova N."/>
            <person name="Teshima H."/>
            <person name="Kyrpides N."/>
            <person name="Mavromatis K."/>
            <person name="Ivanova N."/>
            <person name="Markowitz V."/>
            <person name="Cheng J.-F."/>
            <person name="Hugenholtz P."/>
            <person name="Woyke T."/>
            <person name="Wu D."/>
            <person name="Spring S."/>
            <person name="Brambilla E.-M."/>
            <person name="Klenk H.-P."/>
            <person name="Eisen J.A."/>
        </authorList>
    </citation>
    <scope>NUCLEOTIDE SEQUENCE [LARGE SCALE GENOMIC DNA]</scope>
    <source>
        <strain evidence="1 2">DSM 12556</strain>
    </source>
</reference>
<proteinExistence type="predicted"/>
<dbReference type="AlphaFoldDB" id="H0URJ0"/>
<evidence type="ECO:0008006" key="3">
    <source>
        <dbReference type="Google" id="ProtNLM"/>
    </source>
</evidence>
<dbReference type="eggNOG" id="COG1728">
    <property type="taxonomic scope" value="Bacteria"/>
</dbReference>